<keyword evidence="7" id="KW-0175">Coiled coil</keyword>
<comment type="subcellular location">
    <subcellularLocation>
        <location evidence="1">Membrane</location>
        <topology evidence="1">Single-pass membrane protein</topology>
    </subcellularLocation>
</comment>
<evidence type="ECO:0000256" key="2">
    <source>
        <dbReference type="ARBA" id="ARBA00009477"/>
    </source>
</evidence>
<comment type="caution">
    <text evidence="10">The sequence shown here is derived from an EMBL/GenBank/DDBJ whole genome shotgun (WGS) entry which is preliminary data.</text>
</comment>
<dbReference type="AlphaFoldDB" id="A0A437R4T8"/>
<dbReference type="PROSITE" id="PS00543">
    <property type="entry name" value="HLYD_FAMILY"/>
    <property type="match status" value="1"/>
</dbReference>
<keyword evidence="11" id="KW-1185">Reference proteome</keyword>
<dbReference type="InterPro" id="IPR006144">
    <property type="entry name" value="Secretion_HlyD_CS"/>
</dbReference>
<dbReference type="GO" id="GO:0016020">
    <property type="term" value="C:membrane"/>
    <property type="evidence" value="ECO:0007669"/>
    <property type="project" value="UniProtKB-SubCell"/>
</dbReference>
<name>A0A437R4T8_9GAMM</name>
<organism evidence="10 11">
    <name type="scientific">Rheinheimera riviphila</name>
    <dbReference type="NCBI Taxonomy" id="1834037"/>
    <lineage>
        <taxon>Bacteria</taxon>
        <taxon>Pseudomonadati</taxon>
        <taxon>Pseudomonadota</taxon>
        <taxon>Gammaproteobacteria</taxon>
        <taxon>Chromatiales</taxon>
        <taxon>Chromatiaceae</taxon>
        <taxon>Rheinheimera</taxon>
    </lineage>
</organism>
<dbReference type="RefSeq" id="WP_127697179.1">
    <property type="nucleotide sequence ID" value="NZ_SACS01000001.1"/>
</dbReference>
<keyword evidence="5 8" id="KW-1133">Transmembrane helix</keyword>
<evidence type="ECO:0000256" key="1">
    <source>
        <dbReference type="ARBA" id="ARBA00004167"/>
    </source>
</evidence>
<feature type="transmembrane region" description="Helical" evidence="8">
    <location>
        <begin position="28"/>
        <end position="48"/>
    </location>
</feature>
<evidence type="ECO:0000256" key="3">
    <source>
        <dbReference type="ARBA" id="ARBA00022448"/>
    </source>
</evidence>
<keyword evidence="3" id="KW-0813">Transport</keyword>
<comment type="similarity">
    <text evidence="2">Belongs to the membrane fusion protein (MFP) (TC 8.A.1) family.</text>
</comment>
<dbReference type="InterPro" id="IPR050739">
    <property type="entry name" value="MFP"/>
</dbReference>
<gene>
    <name evidence="10" type="ORF">EOE67_00910</name>
</gene>
<evidence type="ECO:0000256" key="5">
    <source>
        <dbReference type="ARBA" id="ARBA00022989"/>
    </source>
</evidence>
<reference evidence="10 11" key="1">
    <citation type="submission" date="2019-01" db="EMBL/GenBank/DDBJ databases">
        <authorList>
            <person name="Chen W.-M."/>
        </authorList>
    </citation>
    <scope>NUCLEOTIDE SEQUENCE [LARGE SCALE GENOMIC DNA]</scope>
    <source>
        <strain evidence="10 11">KYPC3</strain>
    </source>
</reference>
<dbReference type="PANTHER" id="PTHR30386">
    <property type="entry name" value="MEMBRANE FUSION SUBUNIT OF EMRAB-TOLC MULTIDRUG EFFLUX PUMP"/>
    <property type="match status" value="1"/>
</dbReference>
<proteinExistence type="inferred from homology"/>
<protein>
    <submittedName>
        <fullName evidence="10">HlyD family efflux transporter periplasmic adaptor subunit</fullName>
    </submittedName>
</protein>
<dbReference type="Gene3D" id="2.40.30.170">
    <property type="match status" value="1"/>
</dbReference>
<keyword evidence="4 8" id="KW-0812">Transmembrane</keyword>
<dbReference type="OrthoDB" id="9775513at2"/>
<dbReference type="InterPro" id="IPR058982">
    <property type="entry name" value="Beta-barrel_AprE"/>
</dbReference>
<dbReference type="Proteomes" id="UP000283077">
    <property type="component" value="Unassembled WGS sequence"/>
</dbReference>
<dbReference type="PRINTS" id="PR01490">
    <property type="entry name" value="RTXTOXIND"/>
</dbReference>
<dbReference type="Gene3D" id="2.40.50.100">
    <property type="match status" value="1"/>
</dbReference>
<evidence type="ECO:0000256" key="8">
    <source>
        <dbReference type="SAM" id="Phobius"/>
    </source>
</evidence>
<sequence length="413" mass="46493">MNSLFRPEAVARQQQRLQGEVSLTRPPALVWLTWLIGVIALISLIFLLSGDYQRKQTAVGLLQPEQGVVRLQTSSAGVVSAVLVKEGELVTQGQPLLQLTSRLYAEGQPELNATLLQERQAMMDALLAQKQQNQQKHQLQLTETKQKISSLELQLIELNQQISTFGERLQLNQQQVQQLQKLNGTGYISEIELNRQRDLLLSLQQQDKVLNGQQLALSEQLSQQQNLLQQLPLQYQQELTQLEQQISEHKNQLARLQHEQSSLITAPVAGVVSAVLVKAGQQLNQGVPALSLLPAHHQLEAILYLPTSAIAFVDVGQQARIRYHAFPYQRFGVHQAEIIEVSSTVLLPNEVTDMTLTEPSYRLRLKLSAQQISAYNRELPLKAGMSLEADIVTERRSLLQWLFDPIYSIQGRL</sequence>
<evidence type="ECO:0000313" key="11">
    <source>
        <dbReference type="Proteomes" id="UP000283077"/>
    </source>
</evidence>
<dbReference type="GO" id="GO:0009306">
    <property type="term" value="P:protein secretion"/>
    <property type="evidence" value="ECO:0007669"/>
    <property type="project" value="InterPro"/>
</dbReference>
<accession>A0A437R4T8</accession>
<dbReference type="Pfam" id="PF26002">
    <property type="entry name" value="Beta-barrel_AprE"/>
    <property type="match status" value="1"/>
</dbReference>
<evidence type="ECO:0000256" key="6">
    <source>
        <dbReference type="ARBA" id="ARBA00023136"/>
    </source>
</evidence>
<feature type="coiled-coil region" evidence="7">
    <location>
        <begin position="127"/>
        <end position="161"/>
    </location>
</feature>
<feature type="domain" description="AprE-like beta-barrel" evidence="9">
    <location>
        <begin position="304"/>
        <end position="394"/>
    </location>
</feature>
<evidence type="ECO:0000256" key="4">
    <source>
        <dbReference type="ARBA" id="ARBA00022692"/>
    </source>
</evidence>
<dbReference type="PANTHER" id="PTHR30386:SF28">
    <property type="entry name" value="EXPORTED PROTEIN"/>
    <property type="match status" value="1"/>
</dbReference>
<evidence type="ECO:0000256" key="7">
    <source>
        <dbReference type="SAM" id="Coils"/>
    </source>
</evidence>
<evidence type="ECO:0000313" key="10">
    <source>
        <dbReference type="EMBL" id="RVU41789.1"/>
    </source>
</evidence>
<keyword evidence="6 8" id="KW-0472">Membrane</keyword>
<evidence type="ECO:0000259" key="9">
    <source>
        <dbReference type="Pfam" id="PF26002"/>
    </source>
</evidence>
<dbReference type="EMBL" id="SACS01000001">
    <property type="protein sequence ID" value="RVU41789.1"/>
    <property type="molecule type" value="Genomic_DNA"/>
</dbReference>